<dbReference type="Proteomes" id="UP000248544">
    <property type="component" value="Unassembled WGS sequence"/>
</dbReference>
<dbReference type="RefSeq" id="WP_111166508.1">
    <property type="nucleotide sequence ID" value="NZ_POUA01000042.1"/>
</dbReference>
<dbReference type="Pfam" id="PF12680">
    <property type="entry name" value="SnoaL_2"/>
    <property type="match status" value="1"/>
</dbReference>
<dbReference type="AlphaFoldDB" id="A0A2W2GUZ8"/>
<gene>
    <name evidence="2" type="ORF">C1I98_08375</name>
</gene>
<reference evidence="2 3" key="1">
    <citation type="submission" date="2018-01" db="EMBL/GenBank/DDBJ databases">
        <title>Draft genome sequence of Sphaerisporangium sp. 7K107.</title>
        <authorList>
            <person name="Sahin N."/>
            <person name="Saygin H."/>
            <person name="Ay H."/>
        </authorList>
    </citation>
    <scope>NUCLEOTIDE SEQUENCE [LARGE SCALE GENOMIC DNA]</scope>
    <source>
        <strain evidence="2 3">7K107</strain>
    </source>
</reference>
<evidence type="ECO:0000259" key="1">
    <source>
        <dbReference type="Pfam" id="PF12680"/>
    </source>
</evidence>
<dbReference type="Gene3D" id="3.10.450.50">
    <property type="match status" value="1"/>
</dbReference>
<evidence type="ECO:0000313" key="2">
    <source>
        <dbReference type="EMBL" id="PZG51503.1"/>
    </source>
</evidence>
<dbReference type="EMBL" id="POUA01000042">
    <property type="protein sequence ID" value="PZG51503.1"/>
    <property type="molecule type" value="Genomic_DNA"/>
</dbReference>
<dbReference type="InterPro" id="IPR037401">
    <property type="entry name" value="SnoaL-like"/>
</dbReference>
<name>A0A2W2GUZ8_9ACTN</name>
<dbReference type="InterPro" id="IPR032710">
    <property type="entry name" value="NTF2-like_dom_sf"/>
</dbReference>
<dbReference type="SUPFAM" id="SSF54427">
    <property type="entry name" value="NTF2-like"/>
    <property type="match status" value="1"/>
</dbReference>
<evidence type="ECO:0000313" key="3">
    <source>
        <dbReference type="Proteomes" id="UP000248544"/>
    </source>
</evidence>
<organism evidence="2 3">
    <name type="scientific">Spongiactinospora gelatinilytica</name>
    <dbReference type="NCBI Taxonomy" id="2666298"/>
    <lineage>
        <taxon>Bacteria</taxon>
        <taxon>Bacillati</taxon>
        <taxon>Actinomycetota</taxon>
        <taxon>Actinomycetes</taxon>
        <taxon>Streptosporangiales</taxon>
        <taxon>Streptosporangiaceae</taxon>
        <taxon>Spongiactinospora</taxon>
    </lineage>
</organism>
<accession>A0A2W2GUZ8</accession>
<proteinExistence type="predicted"/>
<feature type="domain" description="SnoaL-like" evidence="1">
    <location>
        <begin position="14"/>
        <end position="112"/>
    </location>
</feature>
<protein>
    <recommendedName>
        <fullName evidence="1">SnoaL-like domain-containing protein</fullName>
    </recommendedName>
</protein>
<sequence>MDTRQAALRFTGTWRRGWAEHDVEAIIALYAQDAVHRSMPFRPEHRGRAAIEEYIRWSFADETPVSVEFGTPLVDGDTAAAEFKVRSLDDGEPVTLAGCVFARFGADGLAVETRDYWHTTQGHR</sequence>
<comment type="caution">
    <text evidence="2">The sequence shown here is derived from an EMBL/GenBank/DDBJ whole genome shotgun (WGS) entry which is preliminary data.</text>
</comment>
<keyword evidence="3" id="KW-1185">Reference proteome</keyword>